<reference evidence="1" key="1">
    <citation type="submission" date="2021-06" db="EMBL/GenBank/DDBJ databases">
        <authorList>
            <person name="Kallberg Y."/>
            <person name="Tangrot J."/>
            <person name="Rosling A."/>
        </authorList>
    </citation>
    <scope>NUCLEOTIDE SEQUENCE</scope>
    <source>
        <strain evidence="1">IN212</strain>
    </source>
</reference>
<organism evidence="1 2">
    <name type="scientific">Racocetra fulgida</name>
    <dbReference type="NCBI Taxonomy" id="60492"/>
    <lineage>
        <taxon>Eukaryota</taxon>
        <taxon>Fungi</taxon>
        <taxon>Fungi incertae sedis</taxon>
        <taxon>Mucoromycota</taxon>
        <taxon>Glomeromycotina</taxon>
        <taxon>Glomeromycetes</taxon>
        <taxon>Diversisporales</taxon>
        <taxon>Gigasporaceae</taxon>
        <taxon>Racocetra</taxon>
    </lineage>
</organism>
<gene>
    <name evidence="1" type="ORF">RFULGI_LOCUS17827</name>
</gene>
<proteinExistence type="predicted"/>
<keyword evidence="2" id="KW-1185">Reference proteome</keyword>
<feature type="non-terminal residue" evidence="1">
    <location>
        <position position="40"/>
    </location>
</feature>
<dbReference type="EMBL" id="CAJVPZ010073008">
    <property type="protein sequence ID" value="CAG8801930.1"/>
    <property type="molecule type" value="Genomic_DNA"/>
</dbReference>
<dbReference type="AlphaFoldDB" id="A0A9N9P9E0"/>
<protein>
    <submittedName>
        <fullName evidence="1">11449_t:CDS:1</fullName>
    </submittedName>
</protein>
<comment type="caution">
    <text evidence="1">The sequence shown here is derived from an EMBL/GenBank/DDBJ whole genome shotgun (WGS) entry which is preliminary data.</text>
</comment>
<accession>A0A9N9P9E0</accession>
<sequence>MTTYFEGKDINEVYQNGDRVYKDEQKAFRYYLKVPNMEIV</sequence>
<dbReference type="Proteomes" id="UP000789396">
    <property type="component" value="Unassembled WGS sequence"/>
</dbReference>
<name>A0A9N9P9E0_9GLOM</name>
<evidence type="ECO:0000313" key="1">
    <source>
        <dbReference type="EMBL" id="CAG8801930.1"/>
    </source>
</evidence>
<evidence type="ECO:0000313" key="2">
    <source>
        <dbReference type="Proteomes" id="UP000789396"/>
    </source>
</evidence>